<evidence type="ECO:0000256" key="6">
    <source>
        <dbReference type="SAM" id="Phobius"/>
    </source>
</evidence>
<dbReference type="GO" id="GO:0022857">
    <property type="term" value="F:transmembrane transporter activity"/>
    <property type="evidence" value="ECO:0007669"/>
    <property type="project" value="InterPro"/>
</dbReference>
<accession>A0A6J7MKB7</accession>
<dbReference type="Pfam" id="PF07690">
    <property type="entry name" value="MFS_1"/>
    <property type="match status" value="1"/>
</dbReference>
<dbReference type="SUPFAM" id="SSF103473">
    <property type="entry name" value="MFS general substrate transporter"/>
    <property type="match status" value="1"/>
</dbReference>
<protein>
    <submittedName>
        <fullName evidence="8">Unannotated protein</fullName>
    </submittedName>
</protein>
<feature type="transmembrane region" description="Helical" evidence="6">
    <location>
        <begin position="290"/>
        <end position="310"/>
    </location>
</feature>
<dbReference type="EMBL" id="CAFBOG010000074">
    <property type="protein sequence ID" value="CAB4979662.1"/>
    <property type="molecule type" value="Genomic_DNA"/>
</dbReference>
<feature type="transmembrane region" description="Helical" evidence="6">
    <location>
        <begin position="187"/>
        <end position="207"/>
    </location>
</feature>
<sequence>MVAMAEPSSTSRSGSRFGVDPAIPFSGLALTHVLATGGDALVALVLAGSLFFSVDPSGARWRIALYLLFTMAPFAIVGPLIGPAMDRAKGGRRWMLVGSTVGRAVVACAMIFSAGSNSLLLFPEAFFMLVFAKSYSVAKAAIVPTVVHSDAELVEANSKLQLLAGLAAFGAGIPGALVLWVGGPGAVAGLSALVFLAASFASLRVPVTVVAAEEEDEQEKAELRSAGVLSAASAMGTLRWVVGFVTFLLAFALRGASSETGLGMATGHLLQNPDGTLETSAVSAPGVPPVWHFGVIIALTGIGGLLGAAVAPIIRRHLREELLLLGALGLAVCGGVAGFIFPGLVGQALLAGSVAMAAASGKQAFDAVVQRDAPDANRGRSFARFESRFQVIWVLGAAVPVLIAMPTRLGGAIVMVVAAGSAAFFSSSLSAMRKGRVPPRLPTAKGITKTVRQARKPKNPT</sequence>
<name>A0A6J7MKB7_9ZZZZ</name>
<evidence type="ECO:0000256" key="4">
    <source>
        <dbReference type="ARBA" id="ARBA00022989"/>
    </source>
</evidence>
<evidence type="ECO:0000256" key="3">
    <source>
        <dbReference type="ARBA" id="ARBA00022692"/>
    </source>
</evidence>
<evidence type="ECO:0000256" key="2">
    <source>
        <dbReference type="ARBA" id="ARBA00022475"/>
    </source>
</evidence>
<evidence type="ECO:0000256" key="5">
    <source>
        <dbReference type="ARBA" id="ARBA00023136"/>
    </source>
</evidence>
<dbReference type="InterPro" id="IPR036259">
    <property type="entry name" value="MFS_trans_sf"/>
</dbReference>
<proteinExistence type="predicted"/>
<reference evidence="8" key="1">
    <citation type="submission" date="2020-05" db="EMBL/GenBank/DDBJ databases">
        <authorList>
            <person name="Chiriac C."/>
            <person name="Salcher M."/>
            <person name="Ghai R."/>
            <person name="Kavagutti S V."/>
        </authorList>
    </citation>
    <scope>NUCLEOTIDE SEQUENCE</scope>
</reference>
<organism evidence="8">
    <name type="scientific">freshwater metagenome</name>
    <dbReference type="NCBI Taxonomy" id="449393"/>
    <lineage>
        <taxon>unclassified sequences</taxon>
        <taxon>metagenomes</taxon>
        <taxon>ecological metagenomes</taxon>
    </lineage>
</organism>
<feature type="transmembrane region" description="Helical" evidence="6">
    <location>
        <begin position="228"/>
        <end position="253"/>
    </location>
</feature>
<dbReference type="GO" id="GO:0005886">
    <property type="term" value="C:plasma membrane"/>
    <property type="evidence" value="ECO:0007669"/>
    <property type="project" value="UniProtKB-SubCell"/>
</dbReference>
<dbReference type="InterPro" id="IPR011701">
    <property type="entry name" value="MFS"/>
</dbReference>
<keyword evidence="3 6" id="KW-0812">Transmembrane</keyword>
<feature type="transmembrane region" description="Helical" evidence="6">
    <location>
        <begin position="160"/>
        <end position="181"/>
    </location>
</feature>
<keyword evidence="4 6" id="KW-1133">Transmembrane helix</keyword>
<evidence type="ECO:0000313" key="8">
    <source>
        <dbReference type="EMBL" id="CAB4979662.1"/>
    </source>
</evidence>
<dbReference type="EMBL" id="CAFAAQ010000005">
    <property type="protein sequence ID" value="CAB4794194.1"/>
    <property type="molecule type" value="Genomic_DNA"/>
</dbReference>
<dbReference type="Gene3D" id="1.20.1250.20">
    <property type="entry name" value="MFS general substrate transporter like domains"/>
    <property type="match status" value="1"/>
</dbReference>
<feature type="transmembrane region" description="Helical" evidence="6">
    <location>
        <begin position="412"/>
        <end position="432"/>
    </location>
</feature>
<dbReference type="AlphaFoldDB" id="A0A6J7MKB7"/>
<comment type="subcellular location">
    <subcellularLocation>
        <location evidence="1">Cell membrane</location>
        <topology evidence="1">Multi-pass membrane protein</topology>
    </subcellularLocation>
</comment>
<feature type="transmembrane region" description="Helical" evidence="6">
    <location>
        <begin position="322"/>
        <end position="342"/>
    </location>
</feature>
<feature type="transmembrane region" description="Helical" evidence="6">
    <location>
        <begin position="21"/>
        <end position="51"/>
    </location>
</feature>
<feature type="transmembrane region" description="Helical" evidence="6">
    <location>
        <begin position="63"/>
        <end position="82"/>
    </location>
</feature>
<dbReference type="PANTHER" id="PTHR23513:SF18">
    <property type="entry name" value="INTEGRAL MEMBRANE PROTEIN"/>
    <property type="match status" value="1"/>
</dbReference>
<feature type="transmembrane region" description="Helical" evidence="6">
    <location>
        <begin position="94"/>
        <end position="114"/>
    </location>
</feature>
<keyword evidence="5 6" id="KW-0472">Membrane</keyword>
<dbReference type="PANTHER" id="PTHR23513">
    <property type="entry name" value="INTEGRAL MEMBRANE EFFLUX PROTEIN-RELATED"/>
    <property type="match status" value="1"/>
</dbReference>
<evidence type="ECO:0000256" key="1">
    <source>
        <dbReference type="ARBA" id="ARBA00004651"/>
    </source>
</evidence>
<gene>
    <name evidence="7" type="ORF">UFOPK3046_00119</name>
    <name evidence="8" type="ORF">UFOPK3914_00952</name>
</gene>
<keyword evidence="2" id="KW-1003">Cell membrane</keyword>
<evidence type="ECO:0000313" key="7">
    <source>
        <dbReference type="EMBL" id="CAB4794194.1"/>
    </source>
</evidence>